<feature type="domain" description="PKD" evidence="4">
    <location>
        <begin position="1013"/>
        <end position="1101"/>
    </location>
</feature>
<dbReference type="InterPro" id="IPR013320">
    <property type="entry name" value="ConA-like_dom_sf"/>
</dbReference>
<dbReference type="SUPFAM" id="SSF49299">
    <property type="entry name" value="PKD domain"/>
    <property type="match status" value="3"/>
</dbReference>
<sequence>MTRSAAARARLAALIVGACLICGGTFSVSPARADTAPVNPADPASPLTVSADALPTTQIDGVAWSQVVVGNTVYVAGKFTTARPAGAAPGTNTVPRNNLLAYDITTGKLVDGFAPNLNAQALAVTASPDGTRIYVAGDFTSIDGAGYYRLAAFSTATGKIIPEFRPIMGSQTRALAATNSTVYAGGTAQTVNGLPRTNLAAINATNGSTLSWTANTDAPVYALALTKDGTRLVVGGRFENLGGSPAYGLGAVDPVSGSVIPWAAAAQVRNAGTAASITSLTATDDRVYGSGYVFGAGGNLEGIFSADPGTGKIAWVEDCHGDTYSVYPLGDSVYGAGHPHYCGNIGGYPETNPRTQRYMLAFSKAATGTITRDPHGYFNWAGTPAPTLLNWFPSYVPGTFSGQGQSTWTVAGNDEYLAVGGEFPFVNGVAQSGLTRHAITALTPNAIGPSVNPELVPTAVSITAGAARISWAATFDNDNSVLTYALVRDGDLAAPVYTTTQSSNFYTRPLMGFVDKGLAPGSEHSYRLYVTDPWGNSVSRLGNTVTIVAADASDTYSAAVLADQPRSYWPLSEASGSAGLDHAGLSDLQLGTGVTRGAPGIQGSVTASRFSGNTTGFAATQTAQAAPNTFSVESWFRTSSTTGGKIVGYGNNNTKPSTKYDRHVYMDNSGRLFFGVNPGSARTISSPGAYNDGVWHQVVATLGPEGMRLFVDGKQVAARSDIIAGEAFDGYWRVGGDSLGSWASHPLSSYLNGDIAQVSVYPAVLTRQAVRDHFVASGRAATTTPTPTDAYGAAISASDPLLYWRLGDAAGARAADSGLAGNTGTYAGTVTAGATGLVNGTTDTSASFTSGAVVSGVQDYAPRAYSLETWFTTTTTAGGKLIGFGDTPSGLSKTYDRHVYMQNDGTLVFGTWTGIANTAKTTQAYNDGQRHHVVATQSADGMKLYVDGVLAGTNPQVSAQSYAGYWRIGGDPTWGSSSPYFTGVLDEAAVYPRALSAAVVKSHHDLGTYVVPPNVAPTAAFTATSTLLTTAFDASTSTDTDGTITGYAWNFGDTTTDTGPTPTHTYAAAGTYTTTLTVTDNSGATATTTRTITATAPPSNTIAQDSFNRTTTNGWGTADVGGPWAHTGATNIYTTNSATARVLNATGSTKISTLTNVASTNTDTQVTLSADKTPTGGGTYVSVLGRVAGGTDYSLRAWLRNGATIQAHLLQGNTSLQALNTDLTYTPGTQLQLRLQTFGTSPTTIRAKIWPTGQPEPTTWQLTTTDTTPALQTPGAIGLRTYISASATNGPTTLTFDNLTSVPSPSNVAPTAAFTATSTLLTTAFDASTSTDTDGTITGYAWNFGDTTTDTGPTPTHTYAAAGTYTTTLTVTDNSGATATTTRTITVTAPPSNVAPTAAFTATSTLLTTAFDASTSTDTDGTITGYAWNFGDTTTDTGPTPTHTYAAAGTYTTTLTVTDNSGATATTTRTITATAPPSNTIAQDSFNRTTTNGWGTADVGGPWAHTGATNIYTTNSATARVLNATGSTKISTLTNVASTNTDTQVTLSADKTPTGGGTYVSVLGRVAGGTDYSLRAWLRNGATIQAHLLQGNTSLQALNTDLTYTPGTQLQLRLQTFGTSPTTIRAKIWPTGQPEPTTWQLTTTDTTPALQTPGAIGLRTYISASATNGPTTLTFDNLTTIAVP</sequence>
<dbReference type="Pfam" id="PF13385">
    <property type="entry name" value="Laminin_G_3"/>
    <property type="match status" value="2"/>
</dbReference>
<feature type="domain" description="PKD" evidence="4">
    <location>
        <begin position="1396"/>
        <end position="1480"/>
    </location>
</feature>
<dbReference type="InterPro" id="IPR013783">
    <property type="entry name" value="Ig-like_fold"/>
</dbReference>
<dbReference type="Gene3D" id="2.60.40.10">
    <property type="entry name" value="Immunoglobulins"/>
    <property type="match status" value="3"/>
</dbReference>
<evidence type="ECO:0000256" key="1">
    <source>
        <dbReference type="ARBA" id="ARBA00022729"/>
    </source>
</evidence>
<evidence type="ECO:0000313" key="6">
    <source>
        <dbReference type="Proteomes" id="UP000561726"/>
    </source>
</evidence>
<dbReference type="GO" id="GO:0005975">
    <property type="term" value="P:carbohydrate metabolic process"/>
    <property type="evidence" value="ECO:0007669"/>
    <property type="project" value="UniProtKB-ARBA"/>
</dbReference>
<feature type="chain" id="PRO_5031155663" evidence="3">
    <location>
        <begin position="34"/>
        <end position="1684"/>
    </location>
</feature>
<dbReference type="SMART" id="SM00089">
    <property type="entry name" value="PKD"/>
    <property type="match status" value="3"/>
</dbReference>
<dbReference type="CDD" id="cd00110">
    <property type="entry name" value="LamG"/>
    <property type="match status" value="1"/>
</dbReference>
<dbReference type="InterPro" id="IPR011047">
    <property type="entry name" value="Quinoprotein_ADH-like_sf"/>
</dbReference>
<proteinExistence type="predicted"/>
<gene>
    <name evidence="5" type="ORF">BJ997_003340</name>
</gene>
<feature type="signal peptide" evidence="3">
    <location>
        <begin position="1"/>
        <end position="33"/>
    </location>
</feature>
<evidence type="ECO:0000256" key="2">
    <source>
        <dbReference type="ARBA" id="ARBA00023157"/>
    </source>
</evidence>
<keyword evidence="1 3" id="KW-0732">Signal</keyword>
<dbReference type="InterPro" id="IPR001791">
    <property type="entry name" value="Laminin_G"/>
</dbReference>
<dbReference type="InterPro" id="IPR000601">
    <property type="entry name" value="PKD_dom"/>
</dbReference>
<name>A0A7W8ZZ48_9MICO</name>
<dbReference type="InterPro" id="IPR022409">
    <property type="entry name" value="PKD/Chitinase_dom"/>
</dbReference>
<keyword evidence="2" id="KW-1015">Disulfide bond</keyword>
<dbReference type="InterPro" id="IPR035986">
    <property type="entry name" value="PKD_dom_sf"/>
</dbReference>
<organism evidence="5 6">
    <name type="scientific">Cryobacterium roopkundense</name>
    <dbReference type="NCBI Taxonomy" id="1001240"/>
    <lineage>
        <taxon>Bacteria</taxon>
        <taxon>Bacillati</taxon>
        <taxon>Actinomycetota</taxon>
        <taxon>Actinomycetes</taxon>
        <taxon>Micrococcales</taxon>
        <taxon>Microbacteriaceae</taxon>
        <taxon>Cryobacterium</taxon>
    </lineage>
</organism>
<protein>
    <submittedName>
        <fullName evidence="5">PKD repeat protein</fullName>
    </submittedName>
</protein>
<evidence type="ECO:0000313" key="5">
    <source>
        <dbReference type="EMBL" id="MBB5642792.1"/>
    </source>
</evidence>
<dbReference type="Proteomes" id="UP000561726">
    <property type="component" value="Unassembled WGS sequence"/>
</dbReference>
<accession>A0A7W8ZZ48</accession>
<dbReference type="RefSeq" id="WP_183323616.1">
    <property type="nucleotide sequence ID" value="NZ_JACHBQ010000001.1"/>
</dbReference>
<dbReference type="Gene3D" id="2.60.120.200">
    <property type="match status" value="2"/>
</dbReference>
<dbReference type="SUPFAM" id="SSF50998">
    <property type="entry name" value="Quinoprotein alcohol dehydrogenase-like"/>
    <property type="match status" value="1"/>
</dbReference>
<dbReference type="SUPFAM" id="SSF49899">
    <property type="entry name" value="Concanavalin A-like lectins/glucanases"/>
    <property type="match status" value="2"/>
</dbReference>
<comment type="caution">
    <text evidence="5">The sequence shown here is derived from an EMBL/GenBank/DDBJ whole genome shotgun (WGS) entry which is preliminary data.</text>
</comment>
<dbReference type="InterPro" id="IPR006558">
    <property type="entry name" value="LamG-like"/>
</dbReference>
<evidence type="ECO:0000256" key="3">
    <source>
        <dbReference type="SAM" id="SignalP"/>
    </source>
</evidence>
<dbReference type="EMBL" id="JACHBQ010000001">
    <property type="protein sequence ID" value="MBB5642792.1"/>
    <property type="molecule type" value="Genomic_DNA"/>
</dbReference>
<evidence type="ECO:0000259" key="4">
    <source>
        <dbReference type="PROSITE" id="PS50093"/>
    </source>
</evidence>
<feature type="domain" description="PKD" evidence="4">
    <location>
        <begin position="1310"/>
        <end position="1394"/>
    </location>
</feature>
<dbReference type="PROSITE" id="PS50093">
    <property type="entry name" value="PKD"/>
    <property type="match status" value="3"/>
</dbReference>
<dbReference type="SMART" id="SM00560">
    <property type="entry name" value="LamGL"/>
    <property type="match status" value="2"/>
</dbReference>
<dbReference type="Pfam" id="PF18911">
    <property type="entry name" value="PKD_4"/>
    <property type="match status" value="3"/>
</dbReference>
<reference evidence="5 6" key="1">
    <citation type="submission" date="2020-08" db="EMBL/GenBank/DDBJ databases">
        <title>Sequencing the genomes of 1000 actinobacteria strains.</title>
        <authorList>
            <person name="Klenk H.-P."/>
        </authorList>
    </citation>
    <scope>NUCLEOTIDE SEQUENCE [LARGE SCALE GENOMIC DNA]</scope>
    <source>
        <strain evidence="5 6">DSM 21065</strain>
    </source>
</reference>